<dbReference type="SUPFAM" id="SSF88946">
    <property type="entry name" value="Sigma2 domain of RNA polymerase sigma factors"/>
    <property type="match status" value="1"/>
</dbReference>
<dbReference type="PANTHER" id="PTHR43133">
    <property type="entry name" value="RNA POLYMERASE ECF-TYPE SIGMA FACTO"/>
    <property type="match status" value="1"/>
</dbReference>
<protein>
    <submittedName>
        <fullName evidence="7">RNA polymerase sigma factor</fullName>
    </submittedName>
</protein>
<comment type="caution">
    <text evidence="7">The sequence shown here is derived from an EMBL/GenBank/DDBJ whole genome shotgun (WGS) entry which is preliminary data.</text>
</comment>
<dbReference type="InterPro" id="IPR013249">
    <property type="entry name" value="RNA_pol_sigma70_r4_t2"/>
</dbReference>
<dbReference type="CDD" id="cd06171">
    <property type="entry name" value="Sigma70_r4"/>
    <property type="match status" value="1"/>
</dbReference>
<keyword evidence="8" id="KW-1185">Reference proteome</keyword>
<evidence type="ECO:0000256" key="2">
    <source>
        <dbReference type="ARBA" id="ARBA00023015"/>
    </source>
</evidence>
<dbReference type="Proteomes" id="UP001597525">
    <property type="component" value="Unassembled WGS sequence"/>
</dbReference>
<dbReference type="Pfam" id="PF08281">
    <property type="entry name" value="Sigma70_r4_2"/>
    <property type="match status" value="1"/>
</dbReference>
<dbReference type="InterPro" id="IPR036388">
    <property type="entry name" value="WH-like_DNA-bd_sf"/>
</dbReference>
<feature type="domain" description="RNA polymerase sigma-70 region 2" evidence="5">
    <location>
        <begin position="35"/>
        <end position="101"/>
    </location>
</feature>
<gene>
    <name evidence="7" type="ORF">ACFS7Y_00890</name>
</gene>
<dbReference type="RefSeq" id="WP_320184399.1">
    <property type="nucleotide sequence ID" value="NZ_CP138332.1"/>
</dbReference>
<dbReference type="SUPFAM" id="SSF88659">
    <property type="entry name" value="Sigma3 and sigma4 domains of RNA polymerase sigma factors"/>
    <property type="match status" value="1"/>
</dbReference>
<dbReference type="InterPro" id="IPR014284">
    <property type="entry name" value="RNA_pol_sigma-70_dom"/>
</dbReference>
<evidence type="ECO:0000256" key="1">
    <source>
        <dbReference type="ARBA" id="ARBA00010641"/>
    </source>
</evidence>
<keyword evidence="2" id="KW-0805">Transcription regulation</keyword>
<comment type="similarity">
    <text evidence="1">Belongs to the sigma-70 factor family. ECF subfamily.</text>
</comment>
<keyword evidence="4" id="KW-0804">Transcription</keyword>
<keyword evidence="3" id="KW-0731">Sigma factor</keyword>
<evidence type="ECO:0000313" key="8">
    <source>
        <dbReference type="Proteomes" id="UP001597525"/>
    </source>
</evidence>
<dbReference type="InterPro" id="IPR013325">
    <property type="entry name" value="RNA_pol_sigma_r2"/>
</dbReference>
<organism evidence="7 8">
    <name type="scientific">Sphingobacterium bambusae</name>
    <dbReference type="NCBI Taxonomy" id="662858"/>
    <lineage>
        <taxon>Bacteria</taxon>
        <taxon>Pseudomonadati</taxon>
        <taxon>Bacteroidota</taxon>
        <taxon>Sphingobacteriia</taxon>
        <taxon>Sphingobacteriales</taxon>
        <taxon>Sphingobacteriaceae</taxon>
        <taxon>Sphingobacterium</taxon>
    </lineage>
</organism>
<dbReference type="PANTHER" id="PTHR43133:SF51">
    <property type="entry name" value="RNA POLYMERASE SIGMA FACTOR"/>
    <property type="match status" value="1"/>
</dbReference>
<sequence>MLQLLDARHRLLFMFNEKEVVLKIQRGELRAFTLLVKQYERLVFHVVQRLTLNQADAEDICQDVFLKVHSSLHTFAFQSKLSTWIARIAYLTTIDYLRKYQKMKISELTDDLGDFYFTNVTPEKLLDEKDVAHYVHKLIDQLPLHYRTVLTLYHLDEFTYPEIEQITGMPQGTIKSYLFRARKLLKESVERYLKYDGNK</sequence>
<dbReference type="InterPro" id="IPR007627">
    <property type="entry name" value="RNA_pol_sigma70_r2"/>
</dbReference>
<dbReference type="InterPro" id="IPR013324">
    <property type="entry name" value="RNA_pol_sigma_r3/r4-like"/>
</dbReference>
<evidence type="ECO:0000259" key="5">
    <source>
        <dbReference type="Pfam" id="PF04542"/>
    </source>
</evidence>
<dbReference type="EMBL" id="JBHUPB010000002">
    <property type="protein sequence ID" value="MFD2965923.1"/>
    <property type="molecule type" value="Genomic_DNA"/>
</dbReference>
<dbReference type="Pfam" id="PF04542">
    <property type="entry name" value="Sigma70_r2"/>
    <property type="match status" value="1"/>
</dbReference>
<evidence type="ECO:0000256" key="3">
    <source>
        <dbReference type="ARBA" id="ARBA00023082"/>
    </source>
</evidence>
<dbReference type="Gene3D" id="1.10.1740.10">
    <property type="match status" value="1"/>
</dbReference>
<feature type="domain" description="RNA polymerase sigma factor 70 region 4 type 2" evidence="6">
    <location>
        <begin position="134"/>
        <end position="185"/>
    </location>
</feature>
<dbReference type="InterPro" id="IPR039425">
    <property type="entry name" value="RNA_pol_sigma-70-like"/>
</dbReference>
<evidence type="ECO:0000259" key="6">
    <source>
        <dbReference type="Pfam" id="PF08281"/>
    </source>
</evidence>
<proteinExistence type="inferred from homology"/>
<evidence type="ECO:0000313" key="7">
    <source>
        <dbReference type="EMBL" id="MFD2965923.1"/>
    </source>
</evidence>
<dbReference type="Gene3D" id="1.10.10.10">
    <property type="entry name" value="Winged helix-like DNA-binding domain superfamily/Winged helix DNA-binding domain"/>
    <property type="match status" value="1"/>
</dbReference>
<name>A0ABW6BBZ3_9SPHI</name>
<dbReference type="NCBIfam" id="TIGR02937">
    <property type="entry name" value="sigma70-ECF"/>
    <property type="match status" value="1"/>
</dbReference>
<accession>A0ABW6BBZ3</accession>
<evidence type="ECO:0000256" key="4">
    <source>
        <dbReference type="ARBA" id="ARBA00023163"/>
    </source>
</evidence>
<reference evidence="8" key="1">
    <citation type="journal article" date="2019" name="Int. J. Syst. Evol. Microbiol.">
        <title>The Global Catalogue of Microorganisms (GCM) 10K type strain sequencing project: providing services to taxonomists for standard genome sequencing and annotation.</title>
        <authorList>
            <consortium name="The Broad Institute Genomics Platform"/>
            <consortium name="The Broad Institute Genome Sequencing Center for Infectious Disease"/>
            <person name="Wu L."/>
            <person name="Ma J."/>
        </authorList>
    </citation>
    <scope>NUCLEOTIDE SEQUENCE [LARGE SCALE GENOMIC DNA]</scope>
    <source>
        <strain evidence="8">KCTC 22814</strain>
    </source>
</reference>